<keyword evidence="2" id="KW-0677">Repeat</keyword>
<dbReference type="SUPFAM" id="SSF117289">
    <property type="entry name" value="Nucleoporin domain"/>
    <property type="match status" value="1"/>
</dbReference>
<protein>
    <submittedName>
        <fullName evidence="4">Repeat-containing protein</fullName>
    </submittedName>
</protein>
<dbReference type="SMART" id="SM00320">
    <property type="entry name" value="WD40"/>
    <property type="match status" value="4"/>
</dbReference>
<evidence type="ECO:0000313" key="4">
    <source>
        <dbReference type="EMBL" id="EMB16480.1"/>
    </source>
</evidence>
<reference evidence="4" key="1">
    <citation type="submission" date="2012-11" db="EMBL/GenBank/DDBJ databases">
        <title>Permanent draft genomes of Rhodopirellula europaea strain SH398 and 6C.</title>
        <authorList>
            <person name="Richter M."/>
            <person name="Richter-Heitmann T."/>
            <person name="Frank C."/>
            <person name="Harder J."/>
            <person name="Glockner F.O."/>
        </authorList>
    </citation>
    <scope>NUCLEOTIDE SEQUENCE</scope>
    <source>
        <strain evidence="4">6C</strain>
    </source>
</reference>
<dbReference type="Gene3D" id="2.130.10.10">
    <property type="entry name" value="YVTN repeat-like/Quinoprotein amine dehydrogenase"/>
    <property type="match status" value="2"/>
</dbReference>
<dbReference type="PANTHER" id="PTHR19879">
    <property type="entry name" value="TRANSCRIPTION INITIATION FACTOR TFIID"/>
    <property type="match status" value="1"/>
</dbReference>
<dbReference type="InterPro" id="IPR001680">
    <property type="entry name" value="WD40_rpt"/>
</dbReference>
<sequence>MLALFARCDRSSLSSSIDYSLRETLMAVWLRVFLIVVFAVNLVQAQLHHKLRIEDEEDELRTLAATSDGKWIVGARYDEIYVWDTSTGEVAERLDYSADNLAINTADAHILLRNNNRNGLNVLERFDIGSQTLKQTEIAFSWKPIQFSTNGKRLLCEHADGGYQIFQYPKMTALLKSRIVVDKRANEVVFSPQGNFVAFIRNGNVETWSVATGKRVARSGAHVSHVESAAFSPDEERLAIVGSVLGREGVGVFNADTLLPIQRKMFARDYAKHVFWSTDGGHLVLLGEDIQFVDPATFDFHVVVPKIYAHKVFDIGGGLIGTTHYKGGPKIWDGAATTRFLGPRTEHTTHPEYDDKESSETKRHLHLVWKPDGSQLAMAFRQPITSEATAQGNSLAMGITGSTRDSVVGTVNRSDQRTQKYVRYEYRVVMIDPKTAKRTQTISVEALPALRDDHADKLLFNGDGSKLGILIKGENIFALWDDKEKRLVTISDETQPDWPYPSDFAFSKSGKTLVLSAKRRCHLYDAQTGMRTGVVKGDFGAALTVLSKSEVLSGFSIWNANPLKLLVQGPDTIPDCFVGNGQCAFSARYLRTRIQRWDLQTLELSELRTESPVASLGLSKDGSLLAAGCRDGIIRVWDANNHRLLVNLKGHQGSVESLDFYPKASILASASRDGKTMLWDLRKVRK</sequence>
<evidence type="ECO:0000313" key="5">
    <source>
        <dbReference type="Proteomes" id="UP000011529"/>
    </source>
</evidence>
<dbReference type="Proteomes" id="UP000011529">
    <property type="component" value="Unassembled WGS sequence"/>
</dbReference>
<organism evidence="4 5">
    <name type="scientific">Rhodopirellula europaea 6C</name>
    <dbReference type="NCBI Taxonomy" id="1263867"/>
    <lineage>
        <taxon>Bacteria</taxon>
        <taxon>Pseudomonadati</taxon>
        <taxon>Planctomycetota</taxon>
        <taxon>Planctomycetia</taxon>
        <taxon>Pirellulales</taxon>
        <taxon>Pirellulaceae</taxon>
        <taxon>Rhodopirellula</taxon>
    </lineage>
</organism>
<name>M2AHA0_9BACT</name>
<gene>
    <name evidence="4" type="ORF">RE6C_02845</name>
</gene>
<comment type="caution">
    <text evidence="4">The sequence shown here is derived from an EMBL/GenBank/DDBJ whole genome shotgun (WGS) entry which is preliminary data.</text>
</comment>
<feature type="repeat" description="WD" evidence="3">
    <location>
        <begin position="610"/>
        <end position="647"/>
    </location>
</feature>
<dbReference type="EMBL" id="ANMO01000120">
    <property type="protein sequence ID" value="EMB16480.1"/>
    <property type="molecule type" value="Genomic_DNA"/>
</dbReference>
<proteinExistence type="predicted"/>
<dbReference type="InterPro" id="IPR019775">
    <property type="entry name" value="WD40_repeat_CS"/>
</dbReference>
<dbReference type="PATRIC" id="fig|1263867.3.peg.3041"/>
<evidence type="ECO:0000256" key="1">
    <source>
        <dbReference type="ARBA" id="ARBA00022574"/>
    </source>
</evidence>
<dbReference type="Pfam" id="PF00400">
    <property type="entry name" value="WD40"/>
    <property type="match status" value="2"/>
</dbReference>
<dbReference type="PROSITE" id="PS50082">
    <property type="entry name" value="WD_REPEATS_2"/>
    <property type="match status" value="2"/>
</dbReference>
<feature type="repeat" description="WD" evidence="3">
    <location>
        <begin position="648"/>
        <end position="686"/>
    </location>
</feature>
<dbReference type="InterPro" id="IPR015943">
    <property type="entry name" value="WD40/YVTN_repeat-like_dom_sf"/>
</dbReference>
<dbReference type="AlphaFoldDB" id="M2AHA0"/>
<evidence type="ECO:0000256" key="3">
    <source>
        <dbReference type="PROSITE-ProRule" id="PRU00221"/>
    </source>
</evidence>
<dbReference type="PROSITE" id="PS00678">
    <property type="entry name" value="WD_REPEATS_1"/>
    <property type="match status" value="2"/>
</dbReference>
<reference evidence="4" key="2">
    <citation type="journal article" date="2013" name="Mar. Genomics">
        <title>Expression of sulfatases in Rhodopirellula baltica and the diversity of sulfatases in the genus Rhodopirellula.</title>
        <authorList>
            <person name="Wegner C.E."/>
            <person name="Richter-Heitmann T."/>
            <person name="Klindworth A."/>
            <person name="Klockow C."/>
            <person name="Richter M."/>
            <person name="Achstetter T."/>
            <person name="Glockner F.O."/>
            <person name="Harder J."/>
        </authorList>
    </citation>
    <scope>NUCLEOTIDE SEQUENCE [LARGE SCALE GENOMIC DNA]</scope>
    <source>
        <strain evidence="4">6C</strain>
    </source>
</reference>
<accession>M2AHA0</accession>
<dbReference type="PROSITE" id="PS50294">
    <property type="entry name" value="WD_REPEATS_REGION"/>
    <property type="match status" value="2"/>
</dbReference>
<keyword evidence="5" id="KW-1185">Reference proteome</keyword>
<evidence type="ECO:0000256" key="2">
    <source>
        <dbReference type="ARBA" id="ARBA00022737"/>
    </source>
</evidence>
<dbReference type="PANTHER" id="PTHR19879:SF9">
    <property type="entry name" value="TRANSCRIPTION INITIATION FACTOR TFIID SUBUNIT 5"/>
    <property type="match status" value="1"/>
</dbReference>
<keyword evidence="1 3" id="KW-0853">WD repeat</keyword>
<dbReference type="SUPFAM" id="SSF82171">
    <property type="entry name" value="DPP6 N-terminal domain-like"/>
    <property type="match status" value="1"/>
</dbReference>